<feature type="domain" description="Big-1" evidence="3">
    <location>
        <begin position="749"/>
        <end position="841"/>
    </location>
</feature>
<dbReference type="SMART" id="SM00634">
    <property type="entry name" value="BID_1"/>
    <property type="match status" value="6"/>
</dbReference>
<dbReference type="Gene3D" id="2.60.40.10">
    <property type="entry name" value="Immunoglobulins"/>
    <property type="match status" value="6"/>
</dbReference>
<feature type="non-terminal residue" evidence="6">
    <location>
        <position position="1163"/>
    </location>
</feature>
<evidence type="ECO:0000256" key="1">
    <source>
        <dbReference type="ARBA" id="ARBA00010116"/>
    </source>
</evidence>
<proteinExistence type="inferred from homology"/>
<feature type="domain" description="Big-1" evidence="3">
    <location>
        <begin position="957"/>
        <end position="1054"/>
    </location>
</feature>
<feature type="region of interest" description="Disordered" evidence="2">
    <location>
        <begin position="59"/>
        <end position="81"/>
    </location>
</feature>
<dbReference type="InterPro" id="IPR013783">
    <property type="entry name" value="Ig-like_fold"/>
</dbReference>
<protein>
    <recommendedName>
        <fullName evidence="3">Big-1 domain-containing protein</fullName>
    </recommendedName>
</protein>
<dbReference type="AlphaFoldDB" id="A0AAW9VDX2"/>
<dbReference type="EMBL" id="WLUB01000035">
    <property type="protein sequence ID" value="MTC35186.1"/>
    <property type="molecule type" value="Genomic_DNA"/>
</dbReference>
<evidence type="ECO:0000313" key="6">
    <source>
        <dbReference type="EMBL" id="MTC35855.1"/>
    </source>
</evidence>
<evidence type="ECO:0000313" key="4">
    <source>
        <dbReference type="EMBL" id="MTC35186.1"/>
    </source>
</evidence>
<name>A0AAW9VDX2_9GAMM</name>
<dbReference type="Pfam" id="PF02369">
    <property type="entry name" value="Big_1"/>
    <property type="match status" value="5"/>
</dbReference>
<sequence>MSSQVSSLPYYSKARRLTAYILLFVQLFLPVSVAFSAAVQAAEQESVDMMNTMNGIQALMQDNGGTSPQPTTSPDKIPSGASLGAPDFTVRAPQAFSAPVFSGEESAPLSLHDNTVRQDDILSALPTLGLPETGDENQTSPETQVAQGVSQAGQLLSNGDTVDASIGYARSLGENLINQQITDWLNQYGKARVQLSTDKTGDADLLLPLIDKANSLVFSQVGIRANEDRNTTNLGLGYRQYQADWMWGVNSFYDYDITGGNSRVGVGSELWFDYLKFAGNGYFRLTDWHQSDLHAMRDYDERPANGFDLRAEGYLPSYPQLGAYAKYEQYFGKGISLSDSGVSASDLKDDPSRSTFGVSYTPFPLMTLKGETSRGDSNDSRLGLELTYRFGVPLNQQLDPEYVDLMRNLAGNRYDFVDRNYNIVMQYRKQELLTISLPDSMTAEAAALLPVTATVNKSKYGLKSIAWSAPELIAQGGQIQITSPTTINLTLPAYVFQTRANEPQSYRVSAVGTDNEGNTSNTAVMWVNVKPSQETITSLTLSPGTVLLANNSDTYTATALIQNEKGEALADKDVTFTVSGFSDNEKVMLTGGNGNSGQTVTVRTDNQGQALITIKSKIAGDGILKATMKNGNFRNTTLRFAADASTAQITTLVLTGDKAVANGKASNVAVATVQDQFGNVVESLPLSGQLTNGAQLKSAVPNTNAQGQSTIAFTNMTAGSSDLTVSIPGNGAQKTVTAQFIADISTAKIASVVVDNDDAVANGQDHNTVTVTVVDGNGNVLANAPVTITVPGSGKYSTQPANGLTNSQGQLVINYTNTKAGTENYPVSINNSQEMAVLTFKADSSTARVAQVVLQDAQTSKVANGVNTFTYQALVTDAQGNPLDNMSVAWTQNKGALVSLLNTTTQTNAQGLTSVVLQSTDKVATNIVVSGSVNNTLQAADKVTNFTADIQSAAVVSVTLVDTVTSKVADGKNTFTFKALVKDSGGNPVPNVNVNWQSTPLTSSVIFASSSQTNDDGIATITVTSTTTAVADLLISASSIAGAGVDANQKVSFTADTSTARVVSVVLDDAVTEKVANGTNTFTYTAKVEDANGNPVKGVLVAWSKTAGASLLPAFPGTVTDAEGMASVVLSSTTKMDLNIQVSAQVGATTKIKADKVVSFTAD</sequence>
<comment type="caution">
    <text evidence="6">The sequence shown here is derived from an EMBL/GenBank/DDBJ whole genome shotgun (WGS) entry which is preliminary data.</text>
</comment>
<evidence type="ECO:0000313" key="7">
    <source>
        <dbReference type="Proteomes" id="UP000449944"/>
    </source>
</evidence>
<dbReference type="EMBL" id="WLUB01000052">
    <property type="protein sequence ID" value="MTC35855.1"/>
    <property type="molecule type" value="Genomic_DNA"/>
</dbReference>
<comment type="similarity">
    <text evidence="1">Belongs to the intimin/invasin family.</text>
</comment>
<dbReference type="PROSITE" id="PS51127">
    <property type="entry name" value="BIG1"/>
    <property type="match status" value="4"/>
</dbReference>
<feature type="domain" description="Big-1" evidence="3">
    <location>
        <begin position="1064"/>
        <end position="1161"/>
    </location>
</feature>
<dbReference type="PANTHER" id="PTHR39576">
    <property type="entry name" value="ATTACHING AND EFFACING PROTEIN HOMOLOG-RELATED-RELATED"/>
    <property type="match status" value="1"/>
</dbReference>
<dbReference type="InterPro" id="IPR038177">
    <property type="entry name" value="IAT_beta_sf"/>
</dbReference>
<accession>A0AAW9VDX2</accession>
<gene>
    <name evidence="4" type="ORF">GKR67_11240</name>
    <name evidence="5" type="ORF">GKR67_14685</name>
    <name evidence="6" type="ORF">GKR67_14730</name>
</gene>
<dbReference type="Gene3D" id="2.40.160.160">
    <property type="entry name" value="Inverse autotransporter, beta-domain"/>
    <property type="match status" value="1"/>
</dbReference>
<dbReference type="Proteomes" id="UP000449944">
    <property type="component" value="Unassembled WGS sequence"/>
</dbReference>
<dbReference type="InterPro" id="IPR051715">
    <property type="entry name" value="Intimin-Invasin_domain"/>
</dbReference>
<evidence type="ECO:0000313" key="5">
    <source>
        <dbReference type="EMBL" id="MTC35846.1"/>
    </source>
</evidence>
<dbReference type="PANTHER" id="PTHR39576:SF2">
    <property type="entry name" value="ATTACHING AND EFFACING PROTEIN HOMOLOG-RELATED"/>
    <property type="match status" value="1"/>
</dbReference>
<dbReference type="Pfam" id="PF11924">
    <property type="entry name" value="IAT_beta"/>
    <property type="match status" value="1"/>
</dbReference>
<evidence type="ECO:0000259" key="3">
    <source>
        <dbReference type="PROSITE" id="PS51127"/>
    </source>
</evidence>
<dbReference type="GO" id="GO:0009279">
    <property type="term" value="C:cell outer membrane"/>
    <property type="evidence" value="ECO:0007669"/>
    <property type="project" value="TreeGrafter"/>
</dbReference>
<feature type="domain" description="Big-1" evidence="3">
    <location>
        <begin position="536"/>
        <end position="653"/>
    </location>
</feature>
<dbReference type="SUPFAM" id="SSF49373">
    <property type="entry name" value="Invasin/intimin cell-adhesion fragments"/>
    <property type="match status" value="6"/>
</dbReference>
<dbReference type="InterPro" id="IPR024519">
    <property type="entry name" value="IAT_beta"/>
</dbReference>
<dbReference type="InterPro" id="IPR008964">
    <property type="entry name" value="Invasin/intimin_cell_adhesion"/>
</dbReference>
<evidence type="ECO:0000256" key="2">
    <source>
        <dbReference type="SAM" id="MobiDB-lite"/>
    </source>
</evidence>
<organism evidence="6 7">
    <name type="scientific">Providencia alcalifaciens</name>
    <dbReference type="NCBI Taxonomy" id="126385"/>
    <lineage>
        <taxon>Bacteria</taxon>
        <taxon>Pseudomonadati</taxon>
        <taxon>Pseudomonadota</taxon>
        <taxon>Gammaproteobacteria</taxon>
        <taxon>Enterobacterales</taxon>
        <taxon>Morganellaceae</taxon>
        <taxon>Providencia</taxon>
    </lineage>
</organism>
<reference evidence="6 7" key="1">
    <citation type="submission" date="2019-10" db="EMBL/GenBank/DDBJ databases">
        <title>Comparative genomic analysis of Providencia.</title>
        <authorList>
            <person name="Yuan C."/>
            <person name="Wei Y."/>
            <person name="Yin Z."/>
        </authorList>
    </citation>
    <scope>NUCLEOTIDE SEQUENCE [LARGE SCALE GENOMIC DNA]</scope>
    <source>
        <strain evidence="7">wls1934</strain>
        <strain evidence="6">Wls1934</strain>
    </source>
</reference>
<dbReference type="EMBL" id="WLUB01000051">
    <property type="protein sequence ID" value="MTC35846.1"/>
    <property type="molecule type" value="Genomic_DNA"/>
</dbReference>
<feature type="compositionally biased region" description="Polar residues" evidence="2">
    <location>
        <begin position="63"/>
        <end position="74"/>
    </location>
</feature>
<dbReference type="InterPro" id="IPR003344">
    <property type="entry name" value="Big_1_dom"/>
</dbReference>